<name>M1DFU6_SOLTU</name>
<organism evidence="2 3">
    <name type="scientific">Solanum tuberosum</name>
    <name type="common">Potato</name>
    <dbReference type="NCBI Taxonomy" id="4113"/>
    <lineage>
        <taxon>Eukaryota</taxon>
        <taxon>Viridiplantae</taxon>
        <taxon>Streptophyta</taxon>
        <taxon>Embryophyta</taxon>
        <taxon>Tracheophyta</taxon>
        <taxon>Spermatophyta</taxon>
        <taxon>Magnoliopsida</taxon>
        <taxon>eudicotyledons</taxon>
        <taxon>Gunneridae</taxon>
        <taxon>Pentapetalae</taxon>
        <taxon>asterids</taxon>
        <taxon>lamiids</taxon>
        <taxon>Solanales</taxon>
        <taxon>Solanaceae</taxon>
        <taxon>Solanoideae</taxon>
        <taxon>Solaneae</taxon>
        <taxon>Solanum</taxon>
    </lineage>
</organism>
<proteinExistence type="predicted"/>
<dbReference type="HOGENOM" id="CLU_1868727_0_0_1"/>
<evidence type="ECO:0008006" key="4">
    <source>
        <dbReference type="Google" id="ProtNLM"/>
    </source>
</evidence>
<dbReference type="PaxDb" id="4113-PGSC0003DMT400088377"/>
<sequence length="137" mass="14847">MSVNDDKDPKWTKCYLLSTHSQKRGGLMKMRQTSLMELEEKSEYAEDMVKTNIVMPPQKRARDITINEGGSHPPKKGRQESPPGNKGKGKRPILPDSQSTDLGEAGTVVPLEVTSGTNSEAQGKASGTDAQTYGATV</sequence>
<dbReference type="EnsemblPlants" id="PGSC0003DMT400088377">
    <property type="protein sequence ID" value="PGSC0003DMT400088377"/>
    <property type="gene ID" value="PGSC0003DMG400037948"/>
</dbReference>
<evidence type="ECO:0000313" key="2">
    <source>
        <dbReference type="EnsemblPlants" id="PGSC0003DMT400088377"/>
    </source>
</evidence>
<reference evidence="3" key="1">
    <citation type="journal article" date="2011" name="Nature">
        <title>Genome sequence and analysis of the tuber crop potato.</title>
        <authorList>
            <consortium name="The Potato Genome Sequencing Consortium"/>
        </authorList>
    </citation>
    <scope>NUCLEOTIDE SEQUENCE [LARGE SCALE GENOMIC DNA]</scope>
    <source>
        <strain evidence="3">cv. DM1-3 516 R44</strain>
    </source>
</reference>
<feature type="compositionally biased region" description="Polar residues" evidence="1">
    <location>
        <begin position="128"/>
        <end position="137"/>
    </location>
</feature>
<dbReference type="InParanoid" id="M1DFU6"/>
<reference evidence="2" key="2">
    <citation type="submission" date="2015-06" db="UniProtKB">
        <authorList>
            <consortium name="EnsemblPlants"/>
        </authorList>
    </citation>
    <scope>IDENTIFICATION</scope>
    <source>
        <strain evidence="2">DM1-3 516 R44</strain>
    </source>
</reference>
<dbReference type="Proteomes" id="UP000011115">
    <property type="component" value="Unassembled WGS sequence"/>
</dbReference>
<evidence type="ECO:0000256" key="1">
    <source>
        <dbReference type="SAM" id="MobiDB-lite"/>
    </source>
</evidence>
<keyword evidence="3" id="KW-1185">Reference proteome</keyword>
<protein>
    <recommendedName>
        <fullName evidence="4">Integrase core domain containing protein</fullName>
    </recommendedName>
</protein>
<dbReference type="AlphaFoldDB" id="M1DFU6"/>
<dbReference type="Gramene" id="PGSC0003DMT400088377">
    <property type="protein sequence ID" value="PGSC0003DMT400088377"/>
    <property type="gene ID" value="PGSC0003DMG400037948"/>
</dbReference>
<accession>M1DFU6</accession>
<feature type="region of interest" description="Disordered" evidence="1">
    <location>
        <begin position="50"/>
        <end position="137"/>
    </location>
</feature>
<evidence type="ECO:0000313" key="3">
    <source>
        <dbReference type="Proteomes" id="UP000011115"/>
    </source>
</evidence>